<dbReference type="RefSeq" id="WP_073473128.1">
    <property type="nucleotide sequence ID" value="NZ_FQZU01000003.1"/>
</dbReference>
<feature type="domain" description="Acyl-CoA dehydrogenase/oxidase N-terminal" evidence="9">
    <location>
        <begin position="37"/>
        <end position="134"/>
    </location>
</feature>
<feature type="domain" description="Acyl-CoA dehydrogenase/oxidase C-terminal" evidence="7">
    <location>
        <begin position="423"/>
        <end position="483"/>
    </location>
</feature>
<feature type="domain" description="Acyl-CoA oxidase/dehydrogenase middle" evidence="8">
    <location>
        <begin position="161"/>
        <end position="263"/>
    </location>
</feature>
<keyword evidence="4 6" id="KW-0285">Flavoprotein</keyword>
<dbReference type="OrthoDB" id="5413093at2"/>
<dbReference type="AlphaFoldDB" id="A0A1M6FFV6"/>
<dbReference type="GO" id="GO:0050660">
    <property type="term" value="F:flavin adenine dinucleotide binding"/>
    <property type="evidence" value="ECO:0007669"/>
    <property type="project" value="InterPro"/>
</dbReference>
<dbReference type="Pfam" id="PF02771">
    <property type="entry name" value="Acyl-CoA_dh_N"/>
    <property type="match status" value="1"/>
</dbReference>
<dbReference type="Pfam" id="PF02770">
    <property type="entry name" value="Acyl-CoA_dh_M"/>
    <property type="match status" value="1"/>
</dbReference>
<evidence type="ECO:0000256" key="4">
    <source>
        <dbReference type="ARBA" id="ARBA00022630"/>
    </source>
</evidence>
<evidence type="ECO:0000259" key="7">
    <source>
        <dbReference type="Pfam" id="PF00441"/>
    </source>
</evidence>
<evidence type="ECO:0000313" key="10">
    <source>
        <dbReference type="EMBL" id="SHI96492.1"/>
    </source>
</evidence>
<dbReference type="GO" id="GO:0003995">
    <property type="term" value="F:acyl-CoA dehydrogenase activity"/>
    <property type="evidence" value="ECO:0007669"/>
    <property type="project" value="TreeGrafter"/>
</dbReference>
<accession>A0A1M6FFV6</accession>
<dbReference type="InterPro" id="IPR037069">
    <property type="entry name" value="AcylCoA_DH/ox_N_sf"/>
</dbReference>
<protein>
    <submittedName>
        <fullName evidence="10">Acyl-CoA dehydrogenase</fullName>
    </submittedName>
</protein>
<dbReference type="InterPro" id="IPR036250">
    <property type="entry name" value="AcylCo_DH-like_C"/>
</dbReference>
<sequence>MTYQPCTPEYAQCAPDLNDVAASLVSTHATPRALIKETREVVDLARRFNKEVVRPYVLELDRKVHEDPDFLPWDFVKKANDWGFYTMWVPRLFGGKGYFMHSMSAFVEEIGSACVGMANLIGVHYLGMATLAATWNAPLMMKIFRDVAAGEKAGDPRIISLAITEPGAGTDVEEPDLIDKGNITCHAKKVDGGYVVNGTKIFISNGHLSKWHVVIAYSDLDLPSQNTVCMLVQTGQKGFSFGRHEKKMGQRACPASELVFKDCFVPDNMVALDPEQIKDLKRDAKHTFQQVLDYVLGATRAGVAAFATGAARGAYEEALAFANETEVDGKLLANHEWAQCMLAEMYKNVNLARLAYMETNHHNASSGIYKSMLSKGMFQFSKYAPQFFLDKIAPALVGNGLTTKWLRKQSFDSQPEEELHRTSGWGSLAKFSGTDLGMKNCHMALELMGQAGLRHDQRAEKHFRDAKLLQIYEGTNQLNRLNLFKCLISRACPQSCVFHDA</sequence>
<dbReference type="Pfam" id="PF00441">
    <property type="entry name" value="Acyl-CoA_dh_1"/>
    <property type="match status" value="2"/>
</dbReference>
<evidence type="ECO:0000256" key="3">
    <source>
        <dbReference type="ARBA" id="ARBA00011881"/>
    </source>
</evidence>
<proteinExistence type="inferred from homology"/>
<name>A0A1M6FFV6_9BACT</name>
<gene>
    <name evidence="10" type="ORF">SAMN02745216_00809</name>
</gene>
<dbReference type="Gene3D" id="1.10.540.10">
    <property type="entry name" value="Acyl-CoA dehydrogenase/oxidase, N-terminal domain"/>
    <property type="match status" value="1"/>
</dbReference>
<dbReference type="InterPro" id="IPR009100">
    <property type="entry name" value="AcylCoA_DH/oxidase_NM_dom_sf"/>
</dbReference>
<dbReference type="EMBL" id="FQZU01000003">
    <property type="protein sequence ID" value="SHI96492.1"/>
    <property type="molecule type" value="Genomic_DNA"/>
</dbReference>
<organism evidence="10 11">
    <name type="scientific">Desulfatibacillum alkenivorans DSM 16219</name>
    <dbReference type="NCBI Taxonomy" id="1121393"/>
    <lineage>
        <taxon>Bacteria</taxon>
        <taxon>Pseudomonadati</taxon>
        <taxon>Thermodesulfobacteriota</taxon>
        <taxon>Desulfobacteria</taxon>
        <taxon>Desulfobacterales</taxon>
        <taxon>Desulfatibacillaceae</taxon>
        <taxon>Desulfatibacillum</taxon>
    </lineage>
</organism>
<evidence type="ECO:0000259" key="9">
    <source>
        <dbReference type="Pfam" id="PF02771"/>
    </source>
</evidence>
<evidence type="ECO:0000256" key="1">
    <source>
        <dbReference type="ARBA" id="ARBA00001974"/>
    </source>
</evidence>
<dbReference type="Gene3D" id="1.20.140.10">
    <property type="entry name" value="Butyryl-CoA Dehydrogenase, subunit A, domain 3"/>
    <property type="match status" value="1"/>
</dbReference>
<feature type="domain" description="Acyl-CoA dehydrogenase/oxidase C-terminal" evidence="7">
    <location>
        <begin position="294"/>
        <end position="360"/>
    </location>
</feature>
<reference evidence="11" key="1">
    <citation type="submission" date="2016-11" db="EMBL/GenBank/DDBJ databases">
        <authorList>
            <person name="Varghese N."/>
            <person name="Submissions S."/>
        </authorList>
    </citation>
    <scope>NUCLEOTIDE SEQUENCE [LARGE SCALE GENOMIC DNA]</scope>
    <source>
        <strain evidence="11">DSM 16219</strain>
    </source>
</reference>
<dbReference type="Proteomes" id="UP000183994">
    <property type="component" value="Unassembled WGS sequence"/>
</dbReference>
<keyword evidence="5 6" id="KW-0274">FAD</keyword>
<evidence type="ECO:0000313" key="11">
    <source>
        <dbReference type="Proteomes" id="UP000183994"/>
    </source>
</evidence>
<dbReference type="Gene3D" id="2.40.110.10">
    <property type="entry name" value="Butyryl-CoA Dehydrogenase, subunit A, domain 2"/>
    <property type="match status" value="1"/>
</dbReference>
<evidence type="ECO:0000256" key="5">
    <source>
        <dbReference type="ARBA" id="ARBA00022827"/>
    </source>
</evidence>
<dbReference type="InterPro" id="IPR013786">
    <property type="entry name" value="AcylCoA_DH/ox_N"/>
</dbReference>
<evidence type="ECO:0000259" key="8">
    <source>
        <dbReference type="Pfam" id="PF02770"/>
    </source>
</evidence>
<dbReference type="STRING" id="1121393.SAMN02745216_00809"/>
<keyword evidence="6" id="KW-0560">Oxidoreductase</keyword>
<dbReference type="InterPro" id="IPR009075">
    <property type="entry name" value="AcylCo_DH/oxidase_C"/>
</dbReference>
<evidence type="ECO:0000256" key="6">
    <source>
        <dbReference type="RuleBase" id="RU362125"/>
    </source>
</evidence>
<evidence type="ECO:0000256" key="2">
    <source>
        <dbReference type="ARBA" id="ARBA00009347"/>
    </source>
</evidence>
<dbReference type="PANTHER" id="PTHR43884:SF12">
    <property type="entry name" value="ISOVALERYL-COA DEHYDROGENASE, MITOCHONDRIAL-RELATED"/>
    <property type="match status" value="1"/>
</dbReference>
<dbReference type="SUPFAM" id="SSF56645">
    <property type="entry name" value="Acyl-CoA dehydrogenase NM domain-like"/>
    <property type="match status" value="1"/>
</dbReference>
<dbReference type="InterPro" id="IPR046373">
    <property type="entry name" value="Acyl-CoA_Oxase/DH_mid-dom_sf"/>
</dbReference>
<comment type="cofactor">
    <cofactor evidence="1 6">
        <name>FAD</name>
        <dbReference type="ChEBI" id="CHEBI:57692"/>
    </cofactor>
</comment>
<comment type="similarity">
    <text evidence="2 6">Belongs to the acyl-CoA dehydrogenase family.</text>
</comment>
<keyword evidence="11" id="KW-1185">Reference proteome</keyword>
<dbReference type="SUPFAM" id="SSF47203">
    <property type="entry name" value="Acyl-CoA dehydrogenase C-terminal domain-like"/>
    <property type="match status" value="1"/>
</dbReference>
<comment type="subunit">
    <text evidence="3">Homotetramer.</text>
</comment>
<dbReference type="PANTHER" id="PTHR43884">
    <property type="entry name" value="ACYL-COA DEHYDROGENASE"/>
    <property type="match status" value="1"/>
</dbReference>
<dbReference type="InterPro" id="IPR006091">
    <property type="entry name" value="Acyl-CoA_Oxase/DH_mid-dom"/>
</dbReference>